<keyword evidence="1" id="KW-0812">Transmembrane</keyword>
<keyword evidence="1" id="KW-1133">Transmembrane helix</keyword>
<reference evidence="2" key="2">
    <citation type="journal article" date="2015" name="Data Brief">
        <title>Shoot transcriptome of the giant reed, Arundo donax.</title>
        <authorList>
            <person name="Barrero R.A."/>
            <person name="Guerrero F.D."/>
            <person name="Moolhuijzen P."/>
            <person name="Goolsby J.A."/>
            <person name="Tidwell J."/>
            <person name="Bellgard S.E."/>
            <person name="Bellgard M.I."/>
        </authorList>
    </citation>
    <scope>NUCLEOTIDE SEQUENCE</scope>
    <source>
        <tissue evidence="2">Shoot tissue taken approximately 20 cm above the soil surface</tissue>
    </source>
</reference>
<proteinExistence type="predicted"/>
<evidence type="ECO:0000256" key="1">
    <source>
        <dbReference type="SAM" id="Phobius"/>
    </source>
</evidence>
<protein>
    <submittedName>
        <fullName evidence="2">Uncharacterized protein</fullName>
    </submittedName>
</protein>
<name>A0A0A8YTJ0_ARUDO</name>
<reference evidence="2" key="1">
    <citation type="submission" date="2014-09" db="EMBL/GenBank/DDBJ databases">
        <authorList>
            <person name="Magalhaes I.L.F."/>
            <person name="Oliveira U."/>
            <person name="Santos F.R."/>
            <person name="Vidigal T.H.D.A."/>
            <person name="Brescovit A.D."/>
            <person name="Santos A.J."/>
        </authorList>
    </citation>
    <scope>NUCLEOTIDE SEQUENCE</scope>
    <source>
        <tissue evidence="2">Shoot tissue taken approximately 20 cm above the soil surface</tissue>
    </source>
</reference>
<accession>A0A0A8YTJ0</accession>
<keyword evidence="1" id="KW-0472">Membrane</keyword>
<organism evidence="2">
    <name type="scientific">Arundo donax</name>
    <name type="common">Giant reed</name>
    <name type="synonym">Donax arundinaceus</name>
    <dbReference type="NCBI Taxonomy" id="35708"/>
    <lineage>
        <taxon>Eukaryota</taxon>
        <taxon>Viridiplantae</taxon>
        <taxon>Streptophyta</taxon>
        <taxon>Embryophyta</taxon>
        <taxon>Tracheophyta</taxon>
        <taxon>Spermatophyta</taxon>
        <taxon>Magnoliopsida</taxon>
        <taxon>Liliopsida</taxon>
        <taxon>Poales</taxon>
        <taxon>Poaceae</taxon>
        <taxon>PACMAD clade</taxon>
        <taxon>Arundinoideae</taxon>
        <taxon>Arundineae</taxon>
        <taxon>Arundo</taxon>
    </lineage>
</organism>
<evidence type="ECO:0000313" key="2">
    <source>
        <dbReference type="EMBL" id="JAD25892.1"/>
    </source>
</evidence>
<dbReference type="EMBL" id="GBRH01272003">
    <property type="protein sequence ID" value="JAD25892.1"/>
    <property type="molecule type" value="Transcribed_RNA"/>
</dbReference>
<dbReference type="AlphaFoldDB" id="A0A0A8YTJ0"/>
<sequence>MLGMFVSCYVCPKSIALPIFSAVLYFMLPPDLWNKN</sequence>
<feature type="transmembrane region" description="Helical" evidence="1">
    <location>
        <begin position="7"/>
        <end position="28"/>
    </location>
</feature>